<feature type="domain" description="NAD-dependent epimerase/dehydratase" evidence="1">
    <location>
        <begin position="3"/>
        <end position="225"/>
    </location>
</feature>
<accession>A0ABP4VW62</accession>
<dbReference type="PANTHER" id="PTHR48079:SF6">
    <property type="entry name" value="NAD(P)-BINDING DOMAIN-CONTAINING PROTEIN-RELATED"/>
    <property type="match status" value="1"/>
</dbReference>
<reference evidence="3" key="1">
    <citation type="journal article" date="2019" name="Int. J. Syst. Evol. Microbiol.">
        <title>The Global Catalogue of Microorganisms (GCM) 10K type strain sequencing project: providing services to taxonomists for standard genome sequencing and annotation.</title>
        <authorList>
            <consortium name="The Broad Institute Genomics Platform"/>
            <consortium name="The Broad Institute Genome Sequencing Center for Infectious Disease"/>
            <person name="Wu L."/>
            <person name="Ma J."/>
        </authorList>
    </citation>
    <scope>NUCLEOTIDE SEQUENCE [LARGE SCALE GENOMIC DNA]</scope>
    <source>
        <strain evidence="3">JCM 13518</strain>
    </source>
</reference>
<organism evidence="2 3">
    <name type="scientific">Aeromicrobium alkaliterrae</name>
    <dbReference type="NCBI Taxonomy" id="302168"/>
    <lineage>
        <taxon>Bacteria</taxon>
        <taxon>Bacillati</taxon>
        <taxon>Actinomycetota</taxon>
        <taxon>Actinomycetes</taxon>
        <taxon>Propionibacteriales</taxon>
        <taxon>Nocardioidaceae</taxon>
        <taxon>Aeromicrobium</taxon>
    </lineage>
</organism>
<comment type="caution">
    <text evidence="2">The sequence shown here is derived from an EMBL/GenBank/DDBJ whole genome shotgun (WGS) entry which is preliminary data.</text>
</comment>
<dbReference type="InterPro" id="IPR036291">
    <property type="entry name" value="NAD(P)-bd_dom_sf"/>
</dbReference>
<dbReference type="SUPFAM" id="SSF51735">
    <property type="entry name" value="NAD(P)-binding Rossmann-fold domains"/>
    <property type="match status" value="1"/>
</dbReference>
<gene>
    <name evidence="2" type="ORF">GCM10009710_19760</name>
</gene>
<evidence type="ECO:0000259" key="1">
    <source>
        <dbReference type="Pfam" id="PF01370"/>
    </source>
</evidence>
<protein>
    <submittedName>
        <fullName evidence="2">NAD-dependent epimerase/dehydratase family protein</fullName>
    </submittedName>
</protein>
<dbReference type="Pfam" id="PF01370">
    <property type="entry name" value="Epimerase"/>
    <property type="match status" value="1"/>
</dbReference>
<dbReference type="InterPro" id="IPR051783">
    <property type="entry name" value="NAD(P)-dependent_oxidoreduct"/>
</dbReference>
<dbReference type="PANTHER" id="PTHR48079">
    <property type="entry name" value="PROTEIN YEEZ"/>
    <property type="match status" value="1"/>
</dbReference>
<keyword evidence="3" id="KW-1185">Reference proteome</keyword>
<name>A0ABP4VW62_9ACTN</name>
<evidence type="ECO:0000313" key="3">
    <source>
        <dbReference type="Proteomes" id="UP001501057"/>
    </source>
</evidence>
<proteinExistence type="predicted"/>
<dbReference type="EMBL" id="BAAAME010000004">
    <property type="protein sequence ID" value="GAA1739495.1"/>
    <property type="molecule type" value="Genomic_DNA"/>
</dbReference>
<evidence type="ECO:0000313" key="2">
    <source>
        <dbReference type="EMBL" id="GAA1739495.1"/>
    </source>
</evidence>
<sequence length="304" mass="32244">MQVFVTGASGVVGRAAVRALVDDGHDVRGLVRSREAARVVSGLGAEPVAAELFDGTELAEAMRGCDAVANLATKVPVGSAALRPGSLREIDRLRIRGSRIVAAAARRAEVEVLVHQSLSFVYADAGEDWIDEDGLVEVSRATEPVVVAEDHMEAFTRDGGRAVCLRLGLVTGTDPNTAWQVRRAASGRAFTLGDPRSWMHVVHPDDAGSAVAHALQAPAGIYNVGSDPVRRGEYAAVVASVAGGPPPRPLPAWVRRVGAEKLEILTRSQRVSSQRFADGTGWTPTRPVLSASWLTTPDRERARG</sequence>
<dbReference type="Gene3D" id="3.40.50.720">
    <property type="entry name" value="NAD(P)-binding Rossmann-like Domain"/>
    <property type="match status" value="1"/>
</dbReference>
<dbReference type="Proteomes" id="UP001501057">
    <property type="component" value="Unassembled WGS sequence"/>
</dbReference>
<dbReference type="InterPro" id="IPR001509">
    <property type="entry name" value="Epimerase_deHydtase"/>
</dbReference>